<keyword evidence="3 5" id="KW-0195">Cyclin</keyword>
<gene>
    <name evidence="7" type="ORF">ACJMK2_016152</name>
</gene>
<dbReference type="InterPro" id="IPR048055">
    <property type="entry name" value="Cyclin-Q_first_cyclin_box"/>
</dbReference>
<dbReference type="PANTHER" id="PTHR10026">
    <property type="entry name" value="CYCLIN"/>
    <property type="match status" value="1"/>
</dbReference>
<evidence type="ECO:0000256" key="1">
    <source>
        <dbReference type="ARBA" id="ARBA00010390"/>
    </source>
</evidence>
<evidence type="ECO:0000256" key="3">
    <source>
        <dbReference type="ARBA" id="ARBA00023127"/>
    </source>
</evidence>
<reference evidence="7 8" key="1">
    <citation type="submission" date="2024-11" db="EMBL/GenBank/DDBJ databases">
        <title>Chromosome-level genome assembly of the freshwater bivalve Anodonta woodiana.</title>
        <authorList>
            <person name="Chen X."/>
        </authorList>
    </citation>
    <scope>NUCLEOTIDE SEQUENCE [LARGE SCALE GENOMIC DNA]</scope>
    <source>
        <strain evidence="7">MN2024</strain>
        <tissue evidence="7">Gills</tissue>
    </source>
</reference>
<dbReference type="CDD" id="cd20535">
    <property type="entry name" value="CYCLIN_CCNM_CCNQ_rpt2"/>
    <property type="match status" value="1"/>
</dbReference>
<protein>
    <recommendedName>
        <fullName evidence="2">Cyclin-Q</fullName>
    </recommendedName>
    <alternativeName>
        <fullName evidence="4">Cyclin-related protein FAM58A</fullName>
    </alternativeName>
</protein>
<keyword evidence="8" id="KW-1185">Reference proteome</keyword>
<dbReference type="CDD" id="cd20534">
    <property type="entry name" value="CYCLIN_CCNM_CCNQ_rpt1"/>
    <property type="match status" value="1"/>
</dbReference>
<name>A0ABD3USQ8_SINWO</name>
<proteinExistence type="inferred from homology"/>
<dbReference type="InterPro" id="IPR006671">
    <property type="entry name" value="Cyclin_N"/>
</dbReference>
<feature type="domain" description="Cyclin-like" evidence="6">
    <location>
        <begin position="125"/>
        <end position="221"/>
    </location>
</feature>
<dbReference type="InterPro" id="IPR036915">
    <property type="entry name" value="Cyclin-like_sf"/>
</dbReference>
<dbReference type="SMART" id="SM00385">
    <property type="entry name" value="CYCLIN"/>
    <property type="match status" value="2"/>
</dbReference>
<evidence type="ECO:0000256" key="4">
    <source>
        <dbReference type="ARBA" id="ARBA00032419"/>
    </source>
</evidence>
<evidence type="ECO:0000313" key="8">
    <source>
        <dbReference type="Proteomes" id="UP001634394"/>
    </source>
</evidence>
<evidence type="ECO:0000259" key="6">
    <source>
        <dbReference type="SMART" id="SM00385"/>
    </source>
</evidence>
<evidence type="ECO:0000256" key="2">
    <source>
        <dbReference type="ARBA" id="ARBA00019501"/>
    </source>
</evidence>
<comment type="caution">
    <text evidence="7">The sequence shown here is derived from an EMBL/GenBank/DDBJ whole genome shotgun (WGS) entry which is preliminary data.</text>
</comment>
<evidence type="ECO:0000256" key="5">
    <source>
        <dbReference type="RuleBase" id="RU000383"/>
    </source>
</evidence>
<dbReference type="AlphaFoldDB" id="A0ABD3USQ8"/>
<dbReference type="EMBL" id="JBJQND010000015">
    <property type="protein sequence ID" value="KAL3852524.1"/>
    <property type="molecule type" value="Genomic_DNA"/>
</dbReference>
<dbReference type="Pfam" id="PF00134">
    <property type="entry name" value="Cyclin_N"/>
    <property type="match status" value="1"/>
</dbReference>
<organism evidence="7 8">
    <name type="scientific">Sinanodonta woodiana</name>
    <name type="common">Chinese pond mussel</name>
    <name type="synonym">Anodonta woodiana</name>
    <dbReference type="NCBI Taxonomy" id="1069815"/>
    <lineage>
        <taxon>Eukaryota</taxon>
        <taxon>Metazoa</taxon>
        <taxon>Spiralia</taxon>
        <taxon>Lophotrochozoa</taxon>
        <taxon>Mollusca</taxon>
        <taxon>Bivalvia</taxon>
        <taxon>Autobranchia</taxon>
        <taxon>Heteroconchia</taxon>
        <taxon>Palaeoheterodonta</taxon>
        <taxon>Unionida</taxon>
        <taxon>Unionoidea</taxon>
        <taxon>Unionidae</taxon>
        <taxon>Unioninae</taxon>
        <taxon>Sinanodonta</taxon>
    </lineage>
</organism>
<feature type="domain" description="Cyclin-like" evidence="6">
    <location>
        <begin position="14"/>
        <end position="112"/>
    </location>
</feature>
<dbReference type="InterPro" id="IPR013763">
    <property type="entry name" value="Cyclin-like_dom"/>
</dbReference>
<dbReference type="SUPFAM" id="SSF47954">
    <property type="entry name" value="Cyclin-like"/>
    <property type="match status" value="2"/>
</dbReference>
<comment type="similarity">
    <text evidence="1">Belongs to the cyclin family. Cyclin-like FAM58 subfamily.</text>
</comment>
<dbReference type="FunFam" id="1.10.472.10:FF:000042">
    <property type="entry name" value="FAM58A isoform 1"/>
    <property type="match status" value="1"/>
</dbReference>
<dbReference type="InterPro" id="IPR048053">
    <property type="entry name" value="Cyclin-Q_second_cyclin_box"/>
</dbReference>
<dbReference type="Gene3D" id="1.10.472.10">
    <property type="entry name" value="Cyclin-like"/>
    <property type="match status" value="2"/>
</dbReference>
<evidence type="ECO:0000313" key="7">
    <source>
        <dbReference type="EMBL" id="KAL3852524.1"/>
    </source>
</evidence>
<dbReference type="InterPro" id="IPR043198">
    <property type="entry name" value="Cyclin/Ssn8"/>
</dbReference>
<sequence length="231" mass="27252">MSDNEGRVHFRVVRFINESGLKLHLKSVPLAAAAIIYHKFFRDNKLKDFDPYLIGTTCLYLAAKVEEQLISLRDVVNVAYRTLHRNKPALEIGDTYYLLRDSVARCELYILRALQFKVIFNLPHKYLIHYLKFLKDWFEPYQWEELPIACTAWACLRDFYHCSVCLTYKPQHLAVGVLYFAMLCLGVEVPYHKQAELKWWKVFAEDLTIDEIKEIIKDIMSVYEMESTINT</sequence>
<accession>A0ABD3USQ8</accession>
<dbReference type="PIRSF" id="PIRSF028758">
    <property type="entry name" value="Cyclin, C/H/G types"/>
    <property type="match status" value="1"/>
</dbReference>
<dbReference type="Proteomes" id="UP001634394">
    <property type="component" value="Unassembled WGS sequence"/>
</dbReference>